<dbReference type="EMBL" id="JBHSON010000055">
    <property type="protein sequence ID" value="MFC5750577.1"/>
    <property type="molecule type" value="Genomic_DNA"/>
</dbReference>
<evidence type="ECO:0000313" key="3">
    <source>
        <dbReference type="Proteomes" id="UP001596074"/>
    </source>
</evidence>
<name>A0ABW1A6G0_9ACTN</name>
<evidence type="ECO:0000313" key="2">
    <source>
        <dbReference type="EMBL" id="MFC5750577.1"/>
    </source>
</evidence>
<feature type="compositionally biased region" description="Low complexity" evidence="1">
    <location>
        <begin position="99"/>
        <end position="112"/>
    </location>
</feature>
<dbReference type="SUPFAM" id="SSF47413">
    <property type="entry name" value="lambda repressor-like DNA-binding domains"/>
    <property type="match status" value="1"/>
</dbReference>
<proteinExistence type="predicted"/>
<accession>A0ABW1A6G0</accession>
<dbReference type="Proteomes" id="UP001596074">
    <property type="component" value="Unassembled WGS sequence"/>
</dbReference>
<dbReference type="Pfam" id="PF13560">
    <property type="entry name" value="HTH_31"/>
    <property type="match status" value="1"/>
</dbReference>
<reference evidence="3" key="1">
    <citation type="journal article" date="2019" name="Int. J. Syst. Evol. Microbiol.">
        <title>The Global Catalogue of Microorganisms (GCM) 10K type strain sequencing project: providing services to taxonomists for standard genome sequencing and annotation.</title>
        <authorList>
            <consortium name="The Broad Institute Genomics Platform"/>
            <consortium name="The Broad Institute Genome Sequencing Center for Infectious Disease"/>
            <person name="Wu L."/>
            <person name="Ma J."/>
        </authorList>
    </citation>
    <scope>NUCLEOTIDE SEQUENCE [LARGE SCALE GENOMIC DNA]</scope>
    <source>
        <strain evidence="3">KCTC 42087</strain>
    </source>
</reference>
<sequence>MDPTTENRHELGVRVRQRRLRLGLSIGKAAKEAPMSPTTWSRVEHGGTVRELAYSSIDAVLKWREGACERYLRDGEEPEAAEAAETGAAGGEVSPRQKPGGAPPARATAAKGGPHKLPGRRAGASLSVSEIREWRTVPTSVPDSEETTIVFWSGPANVDMDEVGRAFDELRHRRTPAREAAAIAEQDRWEAIIAREKADAARAANGDREE</sequence>
<feature type="region of interest" description="Disordered" evidence="1">
    <location>
        <begin position="74"/>
        <end position="125"/>
    </location>
</feature>
<keyword evidence="3" id="KW-1185">Reference proteome</keyword>
<gene>
    <name evidence="2" type="ORF">ACFPZN_33550</name>
</gene>
<organism evidence="2 3">
    <name type="scientific">Actinomadura rugatobispora</name>
    <dbReference type="NCBI Taxonomy" id="1994"/>
    <lineage>
        <taxon>Bacteria</taxon>
        <taxon>Bacillati</taxon>
        <taxon>Actinomycetota</taxon>
        <taxon>Actinomycetes</taxon>
        <taxon>Streptosporangiales</taxon>
        <taxon>Thermomonosporaceae</taxon>
        <taxon>Actinomadura</taxon>
    </lineage>
</organism>
<dbReference type="RefSeq" id="WP_378286328.1">
    <property type="nucleotide sequence ID" value="NZ_JBHSON010000055.1"/>
</dbReference>
<evidence type="ECO:0000256" key="1">
    <source>
        <dbReference type="SAM" id="MobiDB-lite"/>
    </source>
</evidence>
<dbReference type="InterPro" id="IPR010982">
    <property type="entry name" value="Lambda_DNA-bd_dom_sf"/>
</dbReference>
<dbReference type="Gene3D" id="1.10.260.40">
    <property type="entry name" value="lambda repressor-like DNA-binding domains"/>
    <property type="match status" value="1"/>
</dbReference>
<protein>
    <submittedName>
        <fullName evidence="2">Helix-turn-helix domain-containing protein</fullName>
    </submittedName>
</protein>
<comment type="caution">
    <text evidence="2">The sequence shown here is derived from an EMBL/GenBank/DDBJ whole genome shotgun (WGS) entry which is preliminary data.</text>
</comment>